<sequence length="1065" mass="118440">MSVKADVPEKNGNGSSTTTPELEEIHYSMSKVLKDFREQVKRGLPISLEPGTLLAVIDAIKHNNAIDDRKMLLEHVLVILSKLPPDSSLAKKLQNAVVGLLYNDLAHPPATYISTQYSWRTANGSHNNVSLPDMGKSGTPYSRSVQQTHPLPRMNLPDAGLVFDTLLKREKFVKHPAGLSSLMFSFAALVIHTCFRTSHTDWNINETSSYVDLSPLYGVDQKTQDMVRVRDGRGLLHPDSFAEDRLMLLPPAVCVILVLFSRNHNYIARKLLDINERGTWVDPSTLTSTPGSSEEDPARRQKLIQQEEEIFQTARLINCAWFAAVVFSDYFSAILGLVRNGSSWSLDPFQEVRKEDHEFVERGQGNACSVEFNCLYRWHATTSVEDEKWIEKAFSQIFPDKTPDTITPRDFQAAAAKLQAMEPDCEHWTFGGLKRGADGSFKDSDLARVLQDSTSHPASAFKARGTPAVMKLHEIMGIEQSRRWGVCSLNDFRKFLGLRAYTSFLEWNPDPEIANAASKLYGGDINNLELYVGLQAEEAKPVIEGAGLCPGYTISRAILSDAIALTRGDRFYTSDMTPHNYTAWGLRDCARDQNSPGFGSMLGRLFLRTLPNEYAADSAYAWFPLMHPGDMEGFAEKLGMAGKYDWERPTSREPDVVVREYSEVQAVMANVKDFASPYSHRAGAIVRGQGFYIAADQPVATKVKDILVGQPGSFDKITAYFGGKVQEDITSESYFLSGHGTKNVDISEVLRDAPVQWAATQIAGLNLKTDDETGTYSTKELYGILCDIYEYVFLVPDAGREMQLEDRAKAHADELLRHIKTNIRAVSGGRLSFFGIVDSIQSLIGGGKKISHEFMEKLCATGRPVDELANNILATIVASSVEVSQCLINMINLYLQPEFAKHKENIEALVKNNDPKSNATLEGYARESLRLDPPFVGIYREARSALQIGDNSIPEGGKLFLSLSEAGRSAKVFPNPADVDPARPADSYIVSDAIGRCLGPEFLYKVMTQVLKNVFALKNVRVAPGLSGTLKRFRHDVNGTEYYHYLDTHNDPVPWATTYILQYDV</sequence>
<dbReference type="GO" id="GO:0020037">
    <property type="term" value="F:heme binding"/>
    <property type="evidence" value="ECO:0007669"/>
    <property type="project" value="InterPro"/>
</dbReference>
<dbReference type="GO" id="GO:0005506">
    <property type="term" value="F:iron ion binding"/>
    <property type="evidence" value="ECO:0007669"/>
    <property type="project" value="InterPro"/>
</dbReference>
<evidence type="ECO:0000256" key="7">
    <source>
        <dbReference type="PIRSR" id="PIRSR619791-2"/>
    </source>
</evidence>
<dbReference type="SUPFAM" id="SSF48264">
    <property type="entry name" value="Cytochrome P450"/>
    <property type="match status" value="1"/>
</dbReference>
<proteinExistence type="predicted"/>
<reference evidence="9 10" key="1">
    <citation type="submission" date="2018-06" db="EMBL/GenBank/DDBJ databases">
        <title>A transcriptomic atlas of mushroom development highlights an independent origin of complex multicellularity.</title>
        <authorList>
            <consortium name="DOE Joint Genome Institute"/>
            <person name="Krizsan K."/>
            <person name="Almasi E."/>
            <person name="Merenyi Z."/>
            <person name="Sahu N."/>
            <person name="Viragh M."/>
            <person name="Koszo T."/>
            <person name="Mondo S."/>
            <person name="Kiss B."/>
            <person name="Balint B."/>
            <person name="Kues U."/>
            <person name="Barry K."/>
            <person name="Hegedus J.C."/>
            <person name="Henrissat B."/>
            <person name="Johnson J."/>
            <person name="Lipzen A."/>
            <person name="Ohm R."/>
            <person name="Nagy I."/>
            <person name="Pangilinan J."/>
            <person name="Yan J."/>
            <person name="Xiong Y."/>
            <person name="Grigoriev I.V."/>
            <person name="Hibbett D.S."/>
            <person name="Nagy L.G."/>
        </authorList>
    </citation>
    <scope>NUCLEOTIDE SEQUENCE [LARGE SCALE GENOMIC DNA]</scope>
    <source>
        <strain evidence="9 10">SZMC22713</strain>
    </source>
</reference>
<dbReference type="Gene3D" id="1.10.630.10">
    <property type="entry name" value="Cytochrome P450"/>
    <property type="match status" value="1"/>
</dbReference>
<dbReference type="CDD" id="cd09817">
    <property type="entry name" value="linoleate_diol_synthase_like"/>
    <property type="match status" value="1"/>
</dbReference>
<dbReference type="PANTHER" id="PTHR11903">
    <property type="entry name" value="PROSTAGLANDIN G/H SYNTHASE"/>
    <property type="match status" value="1"/>
</dbReference>
<dbReference type="VEuPathDB" id="FungiDB:BD410DRAFT_840230"/>
<feature type="compositionally biased region" description="Polar residues" evidence="8">
    <location>
        <begin position="139"/>
        <end position="149"/>
    </location>
</feature>
<gene>
    <name evidence="9" type="ORF">BD410DRAFT_840230</name>
</gene>
<dbReference type="Gene3D" id="1.10.640.10">
    <property type="entry name" value="Haem peroxidase domain superfamily, animal type"/>
    <property type="match status" value="1"/>
</dbReference>
<evidence type="ECO:0000256" key="4">
    <source>
        <dbReference type="ARBA" id="ARBA00022964"/>
    </source>
</evidence>
<evidence type="ECO:0000313" key="10">
    <source>
        <dbReference type="Proteomes" id="UP000294933"/>
    </source>
</evidence>
<protein>
    <submittedName>
        <fullName evidence="9">Linoleate diol synthase</fullName>
    </submittedName>
</protein>
<dbReference type="InterPro" id="IPR001128">
    <property type="entry name" value="Cyt_P450"/>
</dbReference>
<evidence type="ECO:0000256" key="5">
    <source>
        <dbReference type="ARBA" id="ARBA00023002"/>
    </source>
</evidence>
<dbReference type="GO" id="GO:0016705">
    <property type="term" value="F:oxidoreductase activity, acting on paired donors, with incorporation or reduction of molecular oxygen"/>
    <property type="evidence" value="ECO:0007669"/>
    <property type="project" value="InterPro"/>
</dbReference>
<dbReference type="InterPro" id="IPR034812">
    <property type="entry name" value="Ppo-like_N"/>
</dbReference>
<dbReference type="GO" id="GO:0051213">
    <property type="term" value="F:dioxygenase activity"/>
    <property type="evidence" value="ECO:0007669"/>
    <property type="project" value="UniProtKB-KW"/>
</dbReference>
<dbReference type="OrthoDB" id="823504at2759"/>
<dbReference type="GO" id="GO:0006979">
    <property type="term" value="P:response to oxidative stress"/>
    <property type="evidence" value="ECO:0007669"/>
    <property type="project" value="InterPro"/>
</dbReference>
<dbReference type="Proteomes" id="UP000294933">
    <property type="component" value="Unassembled WGS sequence"/>
</dbReference>
<dbReference type="InterPro" id="IPR037120">
    <property type="entry name" value="Haem_peroxidase_sf_animal"/>
</dbReference>
<evidence type="ECO:0000256" key="2">
    <source>
        <dbReference type="ARBA" id="ARBA00022617"/>
    </source>
</evidence>
<keyword evidence="5" id="KW-0560">Oxidoreductase</keyword>
<evidence type="ECO:0000256" key="6">
    <source>
        <dbReference type="ARBA" id="ARBA00023004"/>
    </source>
</evidence>
<keyword evidence="6 7" id="KW-0408">Iron</keyword>
<dbReference type="GO" id="GO:0004497">
    <property type="term" value="F:monooxygenase activity"/>
    <property type="evidence" value="ECO:0007669"/>
    <property type="project" value="InterPro"/>
</dbReference>
<name>A0A4Y7Q3T5_9AGAM</name>
<dbReference type="SUPFAM" id="SSF48113">
    <property type="entry name" value="Heme-dependent peroxidases"/>
    <property type="match status" value="1"/>
</dbReference>
<dbReference type="PROSITE" id="PS50292">
    <property type="entry name" value="PEROXIDASE_3"/>
    <property type="match status" value="1"/>
</dbReference>
<keyword evidence="10" id="KW-1185">Reference proteome</keyword>
<comment type="subunit">
    <text evidence="1">Homotetramer.</text>
</comment>
<dbReference type="Pfam" id="PF03098">
    <property type="entry name" value="An_peroxidase"/>
    <property type="match status" value="1"/>
</dbReference>
<feature type="region of interest" description="Disordered" evidence="8">
    <location>
        <begin position="128"/>
        <end position="150"/>
    </location>
</feature>
<keyword evidence="3 7" id="KW-0479">Metal-binding</keyword>
<evidence type="ECO:0000256" key="3">
    <source>
        <dbReference type="ARBA" id="ARBA00022723"/>
    </source>
</evidence>
<dbReference type="Pfam" id="PF00067">
    <property type="entry name" value="p450"/>
    <property type="match status" value="1"/>
</dbReference>
<dbReference type="EMBL" id="ML170178">
    <property type="protein sequence ID" value="TDL21822.1"/>
    <property type="molecule type" value="Genomic_DNA"/>
</dbReference>
<dbReference type="STRING" id="50990.A0A4Y7Q3T5"/>
<dbReference type="InterPro" id="IPR019791">
    <property type="entry name" value="Haem_peroxidase_animal"/>
</dbReference>
<feature type="binding site" description="axial binding residue" evidence="7">
    <location>
        <position position="379"/>
    </location>
    <ligand>
        <name>heme b</name>
        <dbReference type="ChEBI" id="CHEBI:60344"/>
    </ligand>
    <ligandPart>
        <name>Fe</name>
        <dbReference type="ChEBI" id="CHEBI:18248"/>
    </ligandPart>
</feature>
<evidence type="ECO:0000313" key="9">
    <source>
        <dbReference type="EMBL" id="TDL21822.1"/>
    </source>
</evidence>
<dbReference type="PANTHER" id="PTHR11903:SF37">
    <property type="entry name" value="PSI-PRODUCING OXYGENASE A"/>
    <property type="match status" value="1"/>
</dbReference>
<dbReference type="GO" id="GO:0006631">
    <property type="term" value="P:fatty acid metabolic process"/>
    <property type="evidence" value="ECO:0007669"/>
    <property type="project" value="UniProtKB-ARBA"/>
</dbReference>
<keyword evidence="4" id="KW-0223">Dioxygenase</keyword>
<keyword evidence="2 7" id="KW-0349">Heme</keyword>
<dbReference type="InterPro" id="IPR036396">
    <property type="entry name" value="Cyt_P450_sf"/>
</dbReference>
<organism evidence="9 10">
    <name type="scientific">Rickenella mellea</name>
    <dbReference type="NCBI Taxonomy" id="50990"/>
    <lineage>
        <taxon>Eukaryota</taxon>
        <taxon>Fungi</taxon>
        <taxon>Dikarya</taxon>
        <taxon>Basidiomycota</taxon>
        <taxon>Agaricomycotina</taxon>
        <taxon>Agaricomycetes</taxon>
        <taxon>Hymenochaetales</taxon>
        <taxon>Rickenellaceae</taxon>
        <taxon>Rickenella</taxon>
    </lineage>
</organism>
<dbReference type="InterPro" id="IPR010255">
    <property type="entry name" value="Haem_peroxidase_sf"/>
</dbReference>
<dbReference type="InterPro" id="IPR050783">
    <property type="entry name" value="Oxylipin_biosynth_metab"/>
</dbReference>
<dbReference type="AlphaFoldDB" id="A0A4Y7Q3T5"/>
<dbReference type="GO" id="GO:0004601">
    <property type="term" value="F:peroxidase activity"/>
    <property type="evidence" value="ECO:0007669"/>
    <property type="project" value="InterPro"/>
</dbReference>
<evidence type="ECO:0000256" key="1">
    <source>
        <dbReference type="ARBA" id="ARBA00011881"/>
    </source>
</evidence>
<accession>A0A4Y7Q3T5</accession>
<feature type="region of interest" description="Disordered" evidence="8">
    <location>
        <begin position="1"/>
        <end position="21"/>
    </location>
</feature>
<evidence type="ECO:0000256" key="8">
    <source>
        <dbReference type="SAM" id="MobiDB-lite"/>
    </source>
</evidence>